<dbReference type="SUPFAM" id="SSF52317">
    <property type="entry name" value="Class I glutamine amidotransferase-like"/>
    <property type="match status" value="1"/>
</dbReference>
<accession>A0A559A047</accession>
<gene>
    <name evidence="1" type="ORF">AZJ70_09835</name>
</gene>
<dbReference type="SMART" id="SM01211">
    <property type="entry name" value="GATase_5"/>
    <property type="match status" value="1"/>
</dbReference>
<dbReference type="GO" id="GO:0006164">
    <property type="term" value="P:purine nucleotide biosynthetic process"/>
    <property type="evidence" value="ECO:0007669"/>
    <property type="project" value="TreeGrafter"/>
</dbReference>
<dbReference type="EMBL" id="VMWH01000143">
    <property type="protein sequence ID" value="TVW83012.1"/>
    <property type="molecule type" value="Genomic_DNA"/>
</dbReference>
<evidence type="ECO:0000313" key="2">
    <source>
        <dbReference type="Proteomes" id="UP000320896"/>
    </source>
</evidence>
<proteinExistence type="predicted"/>
<dbReference type="GO" id="GO:0004642">
    <property type="term" value="F:phosphoribosylformylglycinamidine synthase activity"/>
    <property type="evidence" value="ECO:0007669"/>
    <property type="project" value="TreeGrafter"/>
</dbReference>
<sequence>FEKEGGDVDLVPFVTLNEDALVKSVAIMVENIDNTTVFFVAGGFSAADEPDGSAKFIVNILLNEKVRAAIDSFIARGGLIIGICNGFQALVKSGLLPYGNFEDAKSTSPTLFYNDANQHVAKMVETRIANTNSPWLTGVQVGDIHAIPVSHGEGKFVVTAEEFAELRDNGQIFSQYVDFEGKPSMDSKYNPNGSVHAIEGITSKNGQIIGKMGHSERYEDGLFQNIPGNKDQHLFASAVKYFTGK</sequence>
<protein>
    <submittedName>
        <fullName evidence="1">Phosphoribosylformylglycinamidine synthase</fullName>
    </submittedName>
</protein>
<dbReference type="Proteomes" id="UP000320896">
    <property type="component" value="Unassembled WGS sequence"/>
</dbReference>
<dbReference type="Gene3D" id="3.40.50.880">
    <property type="match status" value="1"/>
</dbReference>
<dbReference type="AlphaFoldDB" id="A0A559A047"/>
<evidence type="ECO:0000313" key="1">
    <source>
        <dbReference type="EMBL" id="TVW83012.1"/>
    </source>
</evidence>
<dbReference type="PANTHER" id="PTHR10099">
    <property type="entry name" value="PHOSPHORIBOSYLFORMYLGLYCINAMIDINE SYNTHASE"/>
    <property type="match status" value="1"/>
</dbReference>
<feature type="non-terminal residue" evidence="1">
    <location>
        <position position="1"/>
    </location>
</feature>
<dbReference type="GO" id="GO:0005737">
    <property type="term" value="C:cytoplasm"/>
    <property type="evidence" value="ECO:0007669"/>
    <property type="project" value="TreeGrafter"/>
</dbReference>
<organism evidence="1 2">
    <name type="scientific">Streptococcus pneumoniae</name>
    <dbReference type="NCBI Taxonomy" id="1313"/>
    <lineage>
        <taxon>Bacteria</taxon>
        <taxon>Bacillati</taxon>
        <taxon>Bacillota</taxon>
        <taxon>Bacilli</taxon>
        <taxon>Lactobacillales</taxon>
        <taxon>Streptococcaceae</taxon>
        <taxon>Streptococcus</taxon>
    </lineage>
</organism>
<dbReference type="Pfam" id="PF13507">
    <property type="entry name" value="GATase_5"/>
    <property type="match status" value="1"/>
</dbReference>
<reference evidence="1 2" key="1">
    <citation type="submission" date="2019-07" db="EMBL/GenBank/DDBJ databases">
        <authorList>
            <person name="Mohale T."/>
        </authorList>
    </citation>
    <scope>NUCLEOTIDE SEQUENCE [LARGE SCALE GENOMIC DNA]</scope>
    <source>
        <strain evidence="1 2">NTPn 126</strain>
    </source>
</reference>
<comment type="caution">
    <text evidence="1">The sequence shown here is derived from an EMBL/GenBank/DDBJ whole genome shotgun (WGS) entry which is preliminary data.</text>
</comment>
<dbReference type="PANTHER" id="PTHR10099:SF1">
    <property type="entry name" value="PHOSPHORIBOSYLFORMYLGLYCINAMIDINE SYNTHASE"/>
    <property type="match status" value="1"/>
</dbReference>
<name>A0A559A047_STREE</name>
<dbReference type="InterPro" id="IPR029062">
    <property type="entry name" value="Class_I_gatase-like"/>
</dbReference>